<evidence type="ECO:0000256" key="2">
    <source>
        <dbReference type="ARBA" id="ARBA00022525"/>
    </source>
</evidence>
<dbReference type="Proteomes" id="UP000596742">
    <property type="component" value="Unassembled WGS sequence"/>
</dbReference>
<dbReference type="EMBL" id="UYJE01009454">
    <property type="protein sequence ID" value="VDI73713.1"/>
    <property type="molecule type" value="Genomic_DNA"/>
</dbReference>
<proteinExistence type="predicted"/>
<dbReference type="PANTHER" id="PTHR11475">
    <property type="entry name" value="OXIDASE/PEROXIDASE"/>
    <property type="match status" value="1"/>
</dbReference>
<dbReference type="OrthoDB" id="823504at2759"/>
<protein>
    <submittedName>
        <fullName evidence="5">Uncharacterized protein</fullName>
    </submittedName>
</protein>
<keyword evidence="4" id="KW-0479">Metal-binding</keyword>
<keyword evidence="3" id="KW-0325">Glycoprotein</keyword>
<keyword evidence="4" id="KW-0349">Heme</keyword>
<evidence type="ECO:0000313" key="5">
    <source>
        <dbReference type="EMBL" id="VDI73713.1"/>
    </source>
</evidence>
<keyword evidence="4" id="KW-0408">Iron</keyword>
<dbReference type="SUPFAM" id="SSF48113">
    <property type="entry name" value="Heme-dependent peroxidases"/>
    <property type="match status" value="1"/>
</dbReference>
<gene>
    <name evidence="5" type="ORF">MGAL_10B062997</name>
</gene>
<dbReference type="InterPro" id="IPR019791">
    <property type="entry name" value="Haem_peroxidase_animal"/>
</dbReference>
<organism evidence="5 6">
    <name type="scientific">Mytilus galloprovincialis</name>
    <name type="common">Mediterranean mussel</name>
    <dbReference type="NCBI Taxonomy" id="29158"/>
    <lineage>
        <taxon>Eukaryota</taxon>
        <taxon>Metazoa</taxon>
        <taxon>Spiralia</taxon>
        <taxon>Lophotrochozoa</taxon>
        <taxon>Mollusca</taxon>
        <taxon>Bivalvia</taxon>
        <taxon>Autobranchia</taxon>
        <taxon>Pteriomorphia</taxon>
        <taxon>Mytilida</taxon>
        <taxon>Mytiloidea</taxon>
        <taxon>Mytilidae</taxon>
        <taxon>Mytilinae</taxon>
        <taxon>Mytilus</taxon>
    </lineage>
</organism>
<dbReference type="PROSITE" id="PS50292">
    <property type="entry name" value="PEROXIDASE_3"/>
    <property type="match status" value="1"/>
</dbReference>
<feature type="binding site" description="axial binding residue" evidence="4">
    <location>
        <position position="198"/>
    </location>
    <ligand>
        <name>heme b</name>
        <dbReference type="ChEBI" id="CHEBI:60344"/>
    </ligand>
    <ligandPart>
        <name>Fe</name>
        <dbReference type="ChEBI" id="CHEBI:18248"/>
    </ligandPart>
</feature>
<evidence type="ECO:0000256" key="3">
    <source>
        <dbReference type="ARBA" id="ARBA00023180"/>
    </source>
</evidence>
<evidence type="ECO:0000256" key="4">
    <source>
        <dbReference type="PIRSR" id="PIRSR619791-2"/>
    </source>
</evidence>
<evidence type="ECO:0000313" key="6">
    <source>
        <dbReference type="Proteomes" id="UP000596742"/>
    </source>
</evidence>
<dbReference type="GO" id="GO:0005576">
    <property type="term" value="C:extracellular region"/>
    <property type="evidence" value="ECO:0007669"/>
    <property type="project" value="UniProtKB-SubCell"/>
</dbReference>
<keyword evidence="2" id="KW-0964">Secreted</keyword>
<dbReference type="Pfam" id="PF03098">
    <property type="entry name" value="An_peroxidase"/>
    <property type="match status" value="1"/>
</dbReference>
<sequence>PRNQINQRTSFLDLSVAYGNTLSGQADLRENGTVKKRWKITNGYSSPTRPQVICKRASTCRFAHTNRNDVMSHLREEDEVWITAFVPNLSSGDNRPAEVPMFTVIHIIFLREHNNIEERLRSLGYSDGEQLYQEAKKILTGIYQHIIYTEYLPVILGDQGMDMFGLRSTPSGFNTQYNPSINAANRNSFEAAAYRFGHSFVGS</sequence>
<reference evidence="5" key="1">
    <citation type="submission" date="2018-11" db="EMBL/GenBank/DDBJ databases">
        <authorList>
            <person name="Alioto T."/>
            <person name="Alioto T."/>
        </authorList>
    </citation>
    <scope>NUCLEOTIDE SEQUENCE</scope>
</reference>
<dbReference type="GO" id="GO:0004601">
    <property type="term" value="F:peroxidase activity"/>
    <property type="evidence" value="ECO:0007669"/>
    <property type="project" value="InterPro"/>
</dbReference>
<dbReference type="InterPro" id="IPR010255">
    <property type="entry name" value="Haem_peroxidase_sf"/>
</dbReference>
<dbReference type="GO" id="GO:0046872">
    <property type="term" value="F:metal ion binding"/>
    <property type="evidence" value="ECO:0007669"/>
    <property type="project" value="UniProtKB-KW"/>
</dbReference>
<dbReference type="GO" id="GO:0006979">
    <property type="term" value="P:response to oxidative stress"/>
    <property type="evidence" value="ECO:0007669"/>
    <property type="project" value="InterPro"/>
</dbReference>
<dbReference type="InterPro" id="IPR037120">
    <property type="entry name" value="Haem_peroxidase_sf_animal"/>
</dbReference>
<evidence type="ECO:0000256" key="1">
    <source>
        <dbReference type="ARBA" id="ARBA00004613"/>
    </source>
</evidence>
<comment type="subcellular location">
    <subcellularLocation>
        <location evidence="1">Secreted</location>
    </subcellularLocation>
</comment>
<name>A0A8B6H5A3_MYTGA</name>
<comment type="caution">
    <text evidence="5">The sequence shown here is derived from an EMBL/GenBank/DDBJ whole genome shotgun (WGS) entry which is preliminary data.</text>
</comment>
<accession>A0A8B6H5A3</accession>
<dbReference type="PRINTS" id="PR00457">
    <property type="entry name" value="ANPEROXIDASE"/>
</dbReference>
<dbReference type="AlphaFoldDB" id="A0A8B6H5A3"/>
<dbReference type="Gene3D" id="1.10.640.10">
    <property type="entry name" value="Haem peroxidase domain superfamily, animal type"/>
    <property type="match status" value="1"/>
</dbReference>
<keyword evidence="6" id="KW-1185">Reference proteome</keyword>
<feature type="non-terminal residue" evidence="5">
    <location>
        <position position="203"/>
    </location>
</feature>
<dbReference type="PANTHER" id="PTHR11475:SF4">
    <property type="entry name" value="CHORION PEROXIDASE"/>
    <property type="match status" value="1"/>
</dbReference>
<dbReference type="GO" id="GO:0020037">
    <property type="term" value="F:heme binding"/>
    <property type="evidence" value="ECO:0007669"/>
    <property type="project" value="InterPro"/>
</dbReference>